<dbReference type="InterPro" id="IPR036206">
    <property type="entry name" value="ThiamineP_synth_sf"/>
</dbReference>
<name>A0ABX4NNI5_9LEPT</name>
<evidence type="ECO:0000259" key="3">
    <source>
        <dbReference type="Pfam" id="PF02581"/>
    </source>
</evidence>
<evidence type="ECO:0000313" key="4">
    <source>
        <dbReference type="EMBL" id="PJZ58374.1"/>
    </source>
</evidence>
<evidence type="ECO:0000256" key="2">
    <source>
        <dbReference type="ARBA" id="ARBA00022977"/>
    </source>
</evidence>
<dbReference type="Pfam" id="PF02581">
    <property type="entry name" value="TMP-TENI"/>
    <property type="match status" value="1"/>
</dbReference>
<protein>
    <submittedName>
        <fullName evidence="4">Thiamine phosphate synthase</fullName>
    </submittedName>
</protein>
<feature type="domain" description="Thiamine phosphate synthase/TenI" evidence="3">
    <location>
        <begin position="47"/>
        <end position="199"/>
    </location>
</feature>
<dbReference type="EMBL" id="NPDS01000002">
    <property type="protein sequence ID" value="PJZ58374.1"/>
    <property type="molecule type" value="Genomic_DNA"/>
</dbReference>
<gene>
    <name evidence="4" type="ORF">CH367_08400</name>
</gene>
<proteinExistence type="predicted"/>
<dbReference type="CDD" id="cd00564">
    <property type="entry name" value="TMP_TenI"/>
    <property type="match status" value="1"/>
</dbReference>
<dbReference type="PANTHER" id="PTHR20857">
    <property type="entry name" value="THIAMINE-PHOSPHATE PYROPHOSPHORYLASE"/>
    <property type="match status" value="1"/>
</dbReference>
<dbReference type="InterPro" id="IPR022998">
    <property type="entry name" value="ThiamineP_synth_TenI"/>
</dbReference>
<comment type="pathway">
    <text evidence="1">Cofactor biosynthesis; thiamine diphosphate biosynthesis.</text>
</comment>
<keyword evidence="5" id="KW-1185">Reference proteome</keyword>
<dbReference type="InterPro" id="IPR013785">
    <property type="entry name" value="Aldolase_TIM"/>
</dbReference>
<sequence length="219" mass="24709">MSVGVEPISWPEPGIYPILDFDFCKKKNLDLFDLPKLWLEYPDLVPFAQIRAKNVSISELERLVKSLQDGYPNVPWILNDHWKQAMLWNCFGAHVGKEDYEVLTDAEKKHLSESELFLGTSSHSLEEVKNLDSSLWDYTGLGPIFPTENKDDAKSAVGTDTLGRIQRESTLPVTLIGGIQVSNLDLILKEGAFLLSSISMACLEKEFRAAALKIREQNR</sequence>
<dbReference type="Gene3D" id="3.20.20.70">
    <property type="entry name" value="Aldolase class I"/>
    <property type="match status" value="1"/>
</dbReference>
<keyword evidence="2" id="KW-0784">Thiamine biosynthesis</keyword>
<evidence type="ECO:0000313" key="5">
    <source>
        <dbReference type="Proteomes" id="UP000231879"/>
    </source>
</evidence>
<dbReference type="Proteomes" id="UP000231879">
    <property type="component" value="Unassembled WGS sequence"/>
</dbReference>
<comment type="caution">
    <text evidence="4">The sequence shown here is derived from an EMBL/GenBank/DDBJ whole genome shotgun (WGS) entry which is preliminary data.</text>
</comment>
<reference evidence="4 5" key="1">
    <citation type="submission" date="2017-07" db="EMBL/GenBank/DDBJ databases">
        <title>Leptospira spp. isolated from tropical soils.</title>
        <authorList>
            <person name="Thibeaux R."/>
            <person name="Iraola G."/>
            <person name="Ferres I."/>
            <person name="Bierque E."/>
            <person name="Girault D."/>
            <person name="Soupe-Gilbert M.-E."/>
            <person name="Picardeau M."/>
            <person name="Goarant C."/>
        </authorList>
    </citation>
    <scope>NUCLEOTIDE SEQUENCE [LARGE SCALE GENOMIC DNA]</scope>
    <source>
        <strain evidence="4 5">FH4-C-A1</strain>
    </source>
</reference>
<accession>A0ABX4NNI5</accession>
<dbReference type="PANTHER" id="PTHR20857:SF15">
    <property type="entry name" value="THIAMINE-PHOSPHATE SYNTHASE"/>
    <property type="match status" value="1"/>
</dbReference>
<organism evidence="4 5">
    <name type="scientific">Leptospira barantonii</name>
    <dbReference type="NCBI Taxonomy" id="2023184"/>
    <lineage>
        <taxon>Bacteria</taxon>
        <taxon>Pseudomonadati</taxon>
        <taxon>Spirochaetota</taxon>
        <taxon>Spirochaetia</taxon>
        <taxon>Leptospirales</taxon>
        <taxon>Leptospiraceae</taxon>
        <taxon>Leptospira</taxon>
    </lineage>
</organism>
<evidence type="ECO:0000256" key="1">
    <source>
        <dbReference type="ARBA" id="ARBA00004948"/>
    </source>
</evidence>
<dbReference type="SUPFAM" id="SSF51391">
    <property type="entry name" value="Thiamin phosphate synthase"/>
    <property type="match status" value="1"/>
</dbReference>